<evidence type="ECO:0000256" key="6">
    <source>
        <dbReference type="ARBA" id="ARBA00032937"/>
    </source>
</evidence>
<gene>
    <name evidence="11" type="ORF">PVAND_011544</name>
</gene>
<evidence type="ECO:0000313" key="11">
    <source>
        <dbReference type="EMBL" id="KAG5682176.1"/>
    </source>
</evidence>
<keyword evidence="4" id="KW-0539">Nucleus</keyword>
<dbReference type="OrthoDB" id="10263597at2759"/>
<dbReference type="SUPFAM" id="SSF48371">
    <property type="entry name" value="ARM repeat"/>
    <property type="match status" value="1"/>
</dbReference>
<dbReference type="GO" id="GO:0003682">
    <property type="term" value="F:chromatin binding"/>
    <property type="evidence" value="ECO:0007669"/>
    <property type="project" value="TreeGrafter"/>
</dbReference>
<dbReference type="EMBL" id="JADBJN010000001">
    <property type="protein sequence ID" value="KAG5682176.1"/>
    <property type="molecule type" value="Genomic_DNA"/>
</dbReference>
<evidence type="ECO:0000313" key="12">
    <source>
        <dbReference type="Proteomes" id="UP001107558"/>
    </source>
</evidence>
<feature type="coiled-coil region" evidence="7">
    <location>
        <begin position="452"/>
        <end position="507"/>
    </location>
</feature>
<organism evidence="11 12">
    <name type="scientific">Polypedilum vanderplanki</name>
    <name type="common">Sleeping chironomid midge</name>
    <dbReference type="NCBI Taxonomy" id="319348"/>
    <lineage>
        <taxon>Eukaryota</taxon>
        <taxon>Metazoa</taxon>
        <taxon>Ecdysozoa</taxon>
        <taxon>Arthropoda</taxon>
        <taxon>Hexapoda</taxon>
        <taxon>Insecta</taxon>
        <taxon>Pterygota</taxon>
        <taxon>Neoptera</taxon>
        <taxon>Endopterygota</taxon>
        <taxon>Diptera</taxon>
        <taxon>Nematocera</taxon>
        <taxon>Chironomoidea</taxon>
        <taxon>Chironomidae</taxon>
        <taxon>Chironominae</taxon>
        <taxon>Polypedilum</taxon>
        <taxon>Polypedilum</taxon>
    </lineage>
</organism>
<evidence type="ECO:0000256" key="7">
    <source>
        <dbReference type="SAM" id="Coils"/>
    </source>
</evidence>
<evidence type="ECO:0000256" key="1">
    <source>
        <dbReference type="ARBA" id="ARBA00004604"/>
    </source>
</evidence>
<reference evidence="11" key="1">
    <citation type="submission" date="2021-03" db="EMBL/GenBank/DDBJ databases">
        <title>Chromosome level genome of the anhydrobiotic midge Polypedilum vanderplanki.</title>
        <authorList>
            <person name="Yoshida Y."/>
            <person name="Kikawada T."/>
            <person name="Gusev O."/>
        </authorList>
    </citation>
    <scope>NUCLEOTIDE SEQUENCE</scope>
    <source>
        <strain evidence="11">NIAS01</strain>
        <tissue evidence="11">Whole body or cell culture</tissue>
    </source>
</reference>
<proteinExistence type="inferred from homology"/>
<keyword evidence="3 7" id="KW-0175">Coiled coil</keyword>
<feature type="domain" description="Nucleolar complex-associated protein 3 N-terminal" evidence="10">
    <location>
        <begin position="235"/>
        <end position="330"/>
    </location>
</feature>
<dbReference type="InterPro" id="IPR011501">
    <property type="entry name" value="Noc3_N"/>
</dbReference>
<evidence type="ECO:0000256" key="3">
    <source>
        <dbReference type="ARBA" id="ARBA00023054"/>
    </source>
</evidence>
<dbReference type="Pfam" id="PF07540">
    <property type="entry name" value="NOC3p"/>
    <property type="match status" value="1"/>
</dbReference>
<protein>
    <recommendedName>
        <fullName evidence="6">NOC3-like protein</fullName>
    </recommendedName>
    <alternativeName>
        <fullName evidence="5">Nucleolar complex-associated protein 3-like protein</fullName>
    </alternativeName>
</protein>
<feature type="compositionally biased region" description="Acidic residues" evidence="8">
    <location>
        <begin position="122"/>
        <end position="136"/>
    </location>
</feature>
<comment type="similarity">
    <text evidence="2">Belongs to the CBF/MAK21 family.</text>
</comment>
<evidence type="ECO:0000256" key="4">
    <source>
        <dbReference type="ARBA" id="ARBA00023242"/>
    </source>
</evidence>
<keyword evidence="12" id="KW-1185">Reference proteome</keyword>
<dbReference type="PANTHER" id="PTHR14428:SF5">
    <property type="entry name" value="NUCLEOLAR COMPLEX PROTEIN 3 HOMOLOG"/>
    <property type="match status" value="1"/>
</dbReference>
<dbReference type="Proteomes" id="UP001107558">
    <property type="component" value="Chromosome 1"/>
</dbReference>
<dbReference type="AlphaFoldDB" id="A0A9J6CJT1"/>
<dbReference type="InterPro" id="IPR016024">
    <property type="entry name" value="ARM-type_fold"/>
</dbReference>
<comment type="subcellular location">
    <subcellularLocation>
        <location evidence="1">Nucleus</location>
        <location evidence="1">Nucleolus</location>
    </subcellularLocation>
</comment>
<evidence type="ECO:0000259" key="9">
    <source>
        <dbReference type="Pfam" id="PF03914"/>
    </source>
</evidence>
<accession>A0A9J6CJT1</accession>
<evidence type="ECO:0000256" key="2">
    <source>
        <dbReference type="ARBA" id="ARBA00007797"/>
    </source>
</evidence>
<sequence>MPIRKNIKISATKRGHHERNKKNFLKTKKQLHREKQIKENIFKKSKNEQKKVFSNGKNKLKKGKSINHLEEERNRVINLSDIKDMIMNESSDEENENRPTNGYHNVIKRQKLDPEISSSSEIEFEDESESENEEITEQMEIEQKKNFVDEAKQKGKIKELLPIKTKSGVLPRAITHHDDSVKDAIYEDVVDDDSDDGDKEPIAQKIVTTEQLKKKNNIVSASELLSEREEEFKSKKFRIGKMCSSITEKPEEKVGSLRILIEFMQEYGSDKQKNLISIRKLAMLSLTEVFKDIVPEYKVGIIDLENQKVKKDTLARITYENELLRYYKKFLKESESMLKALKPGKFAKRPSKEEIYLGEAAILCLCELLKFHPYFNFSTNIAQLLVIYLNCFNSYARKTINETFIKIFKTDKRLDIVLHIVRHINHLVKKKSNSVFVEVISCLLSLPIKNINVDAEKEAELKQKKLEQHKSRLISMSKRERKRKKKLSELEKELMETQAEENKQSKHSKLTDISKLVFSIYFRILKENPKTRILSCTLEGLAKFAHIINIEFFSDLIEVLNNLIENADLGYREQIHCIQTVFAILSGQGEALNIDPARFYTHLYRNILHVNAGKNHEDVESVVTIMENVLIKRRKNITQLRYLAFMKRLMTLTIHLQQNGALGCLSIIKNAMQLNSSLDILLDTECKVGSGKFDPSIIEPEFSNANCTSFFELALLKRHYHSVVVKMADHISSGCQIGNNILDPSLSKMAPIDFIEKYDSSQMAFNPPIPIPSKECTIKIKSNKHIFKLKDVQGMCLSKNNVIKKTDDHLRLNFDFAQSMNILNE</sequence>
<name>A0A9J6CJT1_POLVA</name>
<dbReference type="PANTHER" id="PTHR14428">
    <property type="entry name" value="NUCLEOLAR COMPLEX PROTEIN 3"/>
    <property type="match status" value="1"/>
</dbReference>
<dbReference type="InterPro" id="IPR005612">
    <property type="entry name" value="CCAAT-binding_factor"/>
</dbReference>
<dbReference type="Pfam" id="PF03914">
    <property type="entry name" value="CBF"/>
    <property type="match status" value="1"/>
</dbReference>
<feature type="region of interest" description="Disordered" evidence="8">
    <location>
        <begin position="89"/>
        <end position="136"/>
    </location>
</feature>
<dbReference type="GO" id="GO:0005730">
    <property type="term" value="C:nucleolus"/>
    <property type="evidence" value="ECO:0007669"/>
    <property type="project" value="UniProtKB-SubCell"/>
</dbReference>
<dbReference type="GO" id="GO:0006270">
    <property type="term" value="P:DNA replication initiation"/>
    <property type="evidence" value="ECO:0007669"/>
    <property type="project" value="TreeGrafter"/>
</dbReference>
<evidence type="ECO:0000259" key="10">
    <source>
        <dbReference type="Pfam" id="PF07540"/>
    </source>
</evidence>
<comment type="caution">
    <text evidence="11">The sequence shown here is derived from an EMBL/GenBank/DDBJ whole genome shotgun (WGS) entry which is preliminary data.</text>
</comment>
<evidence type="ECO:0000256" key="8">
    <source>
        <dbReference type="SAM" id="MobiDB-lite"/>
    </source>
</evidence>
<dbReference type="InterPro" id="IPR016903">
    <property type="entry name" value="Nucleolar_cplx-assoc_3"/>
</dbReference>
<feature type="domain" description="CCAAT-binding factor" evidence="9">
    <location>
        <begin position="575"/>
        <end position="728"/>
    </location>
</feature>
<evidence type="ECO:0000256" key="5">
    <source>
        <dbReference type="ARBA" id="ARBA00032701"/>
    </source>
</evidence>